<dbReference type="Pfam" id="PF00015">
    <property type="entry name" value="MCPsignal"/>
    <property type="match status" value="1"/>
</dbReference>
<keyword evidence="4" id="KW-0812">Transmembrane</keyword>
<dbReference type="PRINTS" id="PR00260">
    <property type="entry name" value="CHEMTRNSDUCR"/>
</dbReference>
<gene>
    <name evidence="7" type="ORF">AB2Z07_01530</name>
    <name evidence="8" type="ORF">SAMN05660830_00675</name>
</gene>
<dbReference type="EMBL" id="JBFSOO010000001">
    <property type="protein sequence ID" value="MEZ6852221.1"/>
    <property type="molecule type" value="Genomic_DNA"/>
</dbReference>
<evidence type="ECO:0000313" key="10">
    <source>
        <dbReference type="Proteomes" id="UP001568358"/>
    </source>
</evidence>
<dbReference type="Pfam" id="PF08448">
    <property type="entry name" value="PAS_4"/>
    <property type="match status" value="1"/>
</dbReference>
<keyword evidence="4" id="KW-1133">Transmembrane helix</keyword>
<dbReference type="PANTHER" id="PTHR32089:SF112">
    <property type="entry name" value="LYSOZYME-LIKE PROTEIN-RELATED"/>
    <property type="match status" value="1"/>
</dbReference>
<dbReference type="SUPFAM" id="SSF55785">
    <property type="entry name" value="PYP-like sensor domain (PAS domain)"/>
    <property type="match status" value="1"/>
</dbReference>
<comment type="caution">
    <text evidence="8">The sequence shown here is derived from an EMBL/GenBank/DDBJ whole genome shotgun (WGS) entry which is preliminary data.</text>
</comment>
<evidence type="ECO:0000259" key="5">
    <source>
        <dbReference type="PROSITE" id="PS50111"/>
    </source>
</evidence>
<evidence type="ECO:0000313" key="7">
    <source>
        <dbReference type="EMBL" id="MEZ6852221.1"/>
    </source>
</evidence>
<evidence type="ECO:0000313" key="8">
    <source>
        <dbReference type="EMBL" id="SHI68889.1"/>
    </source>
</evidence>
<feature type="transmembrane region" description="Helical" evidence="4">
    <location>
        <begin position="32"/>
        <end position="54"/>
    </location>
</feature>
<organism evidence="8 9">
    <name type="scientific">Halodesulfovibrio aestuarii</name>
    <dbReference type="NCBI Taxonomy" id="126333"/>
    <lineage>
        <taxon>Bacteria</taxon>
        <taxon>Pseudomonadati</taxon>
        <taxon>Thermodesulfobacteriota</taxon>
        <taxon>Desulfovibrionia</taxon>
        <taxon>Desulfovibrionales</taxon>
        <taxon>Desulfovibrionaceae</taxon>
        <taxon>Halodesulfovibrio</taxon>
    </lineage>
</organism>
<dbReference type="Gene3D" id="3.30.450.20">
    <property type="entry name" value="PAS domain"/>
    <property type="match status" value="1"/>
</dbReference>
<dbReference type="InterPro" id="IPR013656">
    <property type="entry name" value="PAS_4"/>
</dbReference>
<keyword evidence="1 3" id="KW-0807">Transducer</keyword>
<comment type="similarity">
    <text evidence="2">Belongs to the methyl-accepting chemotaxis (MCP) protein family.</text>
</comment>
<protein>
    <submittedName>
        <fullName evidence="7">Methyl-accepting chemotaxis protein</fullName>
    </submittedName>
    <submittedName>
        <fullName evidence="8">Methyl-accepting chemotaxis sensory transducer with Pas/Pac sensor</fullName>
    </submittedName>
</protein>
<dbReference type="InterPro" id="IPR004090">
    <property type="entry name" value="Chemotax_Me-accpt_rcpt"/>
</dbReference>
<dbReference type="AlphaFoldDB" id="A0A8G2C7Q8"/>
<dbReference type="CDD" id="cd11386">
    <property type="entry name" value="MCP_signal"/>
    <property type="match status" value="1"/>
</dbReference>
<dbReference type="Proteomes" id="UP000184001">
    <property type="component" value="Unassembled WGS sequence"/>
</dbReference>
<dbReference type="PROSITE" id="PS50113">
    <property type="entry name" value="PAC"/>
    <property type="match status" value="1"/>
</dbReference>
<dbReference type="RefSeq" id="WP_020001800.1">
    <property type="nucleotide sequence ID" value="NZ_CP192217.1"/>
</dbReference>
<dbReference type="GO" id="GO:0006935">
    <property type="term" value="P:chemotaxis"/>
    <property type="evidence" value="ECO:0007669"/>
    <property type="project" value="InterPro"/>
</dbReference>
<dbReference type="SMART" id="SM00283">
    <property type="entry name" value="MA"/>
    <property type="match status" value="1"/>
</dbReference>
<evidence type="ECO:0000256" key="2">
    <source>
        <dbReference type="ARBA" id="ARBA00029447"/>
    </source>
</evidence>
<dbReference type="EMBL" id="FQZR01000002">
    <property type="protein sequence ID" value="SHI68889.1"/>
    <property type="molecule type" value="Genomic_DNA"/>
</dbReference>
<proteinExistence type="inferred from homology"/>
<feature type="domain" description="Methyl-accepting transducer" evidence="5">
    <location>
        <begin position="244"/>
        <end position="480"/>
    </location>
</feature>
<accession>A0A8G2C7Q8</accession>
<sequence length="518" mass="55739">MWNFKKIQCLAMGGVLVQFISCLVVYNTSGTIPLFFLIATLMAVALFLAMYIAVSHLRSDNKKLQEYISEILKDNFDAPYPKRTSQDEICGLVKQLIDELKREKGVLLGVIKGLPVPYLLVDVDEKALFTNQECLDMLEIDGAPEAQYGNTLGEIFYNDRTRETAVGQSIKNGKVFKNLEVTINGHKGGQCHVLANVYPLYNIDGSCVGGLCLYLDMTQLKKHEESLMAQHKLIASSAEKISVITERLTASCSEISSQVDESLKLSVTQQNGTTDVAAAMEQMNASVVDVARSANEASELAESTRGSATQGVEVVQQSRKVITRVHEHAVELKSDMHELGGHAESIGDIISVINDIADQTNLLALNAAIEAARAGEAGRGFAVVADEVRKLAEKTMQATTEVSRTVDAIQVSAEKSIASTDAASDAIDENTKLSADSAEVLDTIVTMANTTADRVRDIAAAAGEQSAASDQISSAATHINDLANENTAAMNESAIAVNDVARLASELTVLVAELRDIR</sequence>
<dbReference type="GO" id="GO:0007165">
    <property type="term" value="P:signal transduction"/>
    <property type="evidence" value="ECO:0007669"/>
    <property type="project" value="UniProtKB-KW"/>
</dbReference>
<dbReference type="Proteomes" id="UP001568358">
    <property type="component" value="Unassembled WGS sequence"/>
</dbReference>
<reference evidence="7 10" key="2">
    <citation type="submission" date="2024-07" db="EMBL/GenBank/DDBJ databases">
        <title>Active virus-host system and metabolic interactions in a Lokiarchaeon culture.</title>
        <authorList>
            <person name="Ponce Toledo R.I."/>
            <person name="Rodrigues Oliveira T."/>
            <person name="Schleper C."/>
        </authorList>
    </citation>
    <scope>NUCLEOTIDE SEQUENCE [LARGE SCALE GENOMIC DNA]</scope>
    <source>
        <strain evidence="7 10">B35</strain>
    </source>
</reference>
<dbReference type="SUPFAM" id="SSF58104">
    <property type="entry name" value="Methyl-accepting chemotaxis protein (MCP) signaling domain"/>
    <property type="match status" value="1"/>
</dbReference>
<reference evidence="8 9" key="1">
    <citation type="submission" date="2016-11" db="EMBL/GenBank/DDBJ databases">
        <authorList>
            <person name="Varghese N."/>
            <person name="Submissions S."/>
        </authorList>
    </citation>
    <scope>NUCLEOTIDE SEQUENCE [LARGE SCALE GENOMIC DNA]</scope>
    <source>
        <strain evidence="8 9">DSM 17919</strain>
    </source>
</reference>
<dbReference type="InterPro" id="IPR035965">
    <property type="entry name" value="PAS-like_dom_sf"/>
</dbReference>
<dbReference type="PANTHER" id="PTHR32089">
    <property type="entry name" value="METHYL-ACCEPTING CHEMOTAXIS PROTEIN MCPB"/>
    <property type="match status" value="1"/>
</dbReference>
<evidence type="ECO:0000256" key="3">
    <source>
        <dbReference type="PROSITE-ProRule" id="PRU00284"/>
    </source>
</evidence>
<evidence type="ECO:0000256" key="4">
    <source>
        <dbReference type="SAM" id="Phobius"/>
    </source>
</evidence>
<dbReference type="InterPro" id="IPR000700">
    <property type="entry name" value="PAS-assoc_C"/>
</dbReference>
<evidence type="ECO:0000313" key="9">
    <source>
        <dbReference type="Proteomes" id="UP000184001"/>
    </source>
</evidence>
<dbReference type="InterPro" id="IPR004089">
    <property type="entry name" value="MCPsignal_dom"/>
</dbReference>
<dbReference type="GO" id="GO:0004888">
    <property type="term" value="F:transmembrane signaling receptor activity"/>
    <property type="evidence" value="ECO:0007669"/>
    <property type="project" value="InterPro"/>
</dbReference>
<name>A0A8G2C7Q8_9BACT</name>
<evidence type="ECO:0000256" key="1">
    <source>
        <dbReference type="ARBA" id="ARBA00023224"/>
    </source>
</evidence>
<feature type="domain" description="PAC" evidence="6">
    <location>
        <begin position="177"/>
        <end position="229"/>
    </location>
</feature>
<feature type="transmembrane region" description="Helical" evidence="4">
    <location>
        <begin position="7"/>
        <end position="26"/>
    </location>
</feature>
<dbReference type="Gene3D" id="1.10.287.950">
    <property type="entry name" value="Methyl-accepting chemotaxis protein"/>
    <property type="match status" value="1"/>
</dbReference>
<evidence type="ECO:0000259" key="6">
    <source>
        <dbReference type="PROSITE" id="PS50113"/>
    </source>
</evidence>
<keyword evidence="4" id="KW-0472">Membrane</keyword>
<dbReference type="PROSITE" id="PS50111">
    <property type="entry name" value="CHEMOTAXIS_TRANSDUC_2"/>
    <property type="match status" value="1"/>
</dbReference>
<keyword evidence="10" id="KW-1185">Reference proteome</keyword>
<dbReference type="GO" id="GO:0016020">
    <property type="term" value="C:membrane"/>
    <property type="evidence" value="ECO:0007669"/>
    <property type="project" value="InterPro"/>
</dbReference>